<dbReference type="CDD" id="cd00176">
    <property type="entry name" value="SPEC"/>
    <property type="match status" value="1"/>
</dbReference>
<keyword evidence="11" id="KW-1185">Reference proteome</keyword>
<evidence type="ECO:0000256" key="3">
    <source>
        <dbReference type="ARBA" id="ARBA00022490"/>
    </source>
</evidence>
<reference evidence="10 11" key="1">
    <citation type="journal article" date="2018" name="Mol. Genet. Genomics">
        <title>The red deer Cervus elaphus genome CerEla1.0: sequencing, annotating, genes, and chromosomes.</title>
        <authorList>
            <person name="Bana N.A."/>
            <person name="Nyiri A."/>
            <person name="Nagy J."/>
            <person name="Frank K."/>
            <person name="Nagy T."/>
            <person name="Steger V."/>
            <person name="Schiller M."/>
            <person name="Lakatos P."/>
            <person name="Sugar L."/>
            <person name="Horn P."/>
            <person name="Barta E."/>
            <person name="Orosz L."/>
        </authorList>
    </citation>
    <scope>NUCLEOTIDE SEQUENCE [LARGE SCALE GENOMIC DNA]</scope>
    <source>
        <strain evidence="10">Hungarian</strain>
    </source>
</reference>
<dbReference type="GO" id="GO:0030056">
    <property type="term" value="C:hemidesmosome"/>
    <property type="evidence" value="ECO:0007669"/>
    <property type="project" value="TreeGrafter"/>
</dbReference>
<dbReference type="FunFam" id="2.30.30.40:FF:000011">
    <property type="entry name" value="Microtubule-actin cross-linking factor 1"/>
    <property type="match status" value="1"/>
</dbReference>
<evidence type="ECO:0000259" key="9">
    <source>
        <dbReference type="PROSITE" id="PS50002"/>
    </source>
</evidence>
<dbReference type="GO" id="GO:0031581">
    <property type="term" value="P:hemidesmosome assembly"/>
    <property type="evidence" value="ECO:0007669"/>
    <property type="project" value="TreeGrafter"/>
</dbReference>
<gene>
    <name evidence="10" type="ORF">Celaphus_00014181</name>
</gene>
<dbReference type="EMBL" id="MKHE01000007">
    <property type="protein sequence ID" value="OWK13509.1"/>
    <property type="molecule type" value="Genomic_DNA"/>
</dbReference>
<feature type="compositionally biased region" description="Low complexity" evidence="8">
    <location>
        <begin position="52"/>
        <end position="77"/>
    </location>
</feature>
<keyword evidence="3" id="KW-0963">Cytoplasm</keyword>
<dbReference type="Gene3D" id="1.20.58.1060">
    <property type="match status" value="1"/>
</dbReference>
<evidence type="ECO:0000256" key="7">
    <source>
        <dbReference type="SAM" id="Coils"/>
    </source>
</evidence>
<dbReference type="GO" id="GO:0005882">
    <property type="term" value="C:intermediate filament"/>
    <property type="evidence" value="ECO:0007669"/>
    <property type="project" value="TreeGrafter"/>
</dbReference>
<evidence type="ECO:0000256" key="5">
    <source>
        <dbReference type="ARBA" id="ARBA00022737"/>
    </source>
</evidence>
<dbReference type="InterPro" id="IPR018159">
    <property type="entry name" value="Spectrin/alpha-actinin"/>
</dbReference>
<dbReference type="InterPro" id="IPR041573">
    <property type="entry name" value="Desmoplakin_Spectrin-like"/>
</dbReference>
<dbReference type="GO" id="GO:0008017">
    <property type="term" value="F:microtubule binding"/>
    <property type="evidence" value="ECO:0007669"/>
    <property type="project" value="TreeGrafter"/>
</dbReference>
<dbReference type="OrthoDB" id="10016565at2759"/>
<keyword evidence="4" id="KW-0597">Phosphoprotein</keyword>
<keyword evidence="7" id="KW-0175">Coiled coil</keyword>
<evidence type="ECO:0000313" key="10">
    <source>
        <dbReference type="EMBL" id="OWK13509.1"/>
    </source>
</evidence>
<feature type="coiled-coil region" evidence="7">
    <location>
        <begin position="681"/>
        <end position="715"/>
    </location>
</feature>
<organism evidence="10 11">
    <name type="scientific">Cervus elaphus hippelaphus</name>
    <name type="common">European red deer</name>
    <dbReference type="NCBI Taxonomy" id="46360"/>
    <lineage>
        <taxon>Eukaryota</taxon>
        <taxon>Metazoa</taxon>
        <taxon>Chordata</taxon>
        <taxon>Craniata</taxon>
        <taxon>Vertebrata</taxon>
        <taxon>Euteleostomi</taxon>
        <taxon>Mammalia</taxon>
        <taxon>Eutheria</taxon>
        <taxon>Laurasiatheria</taxon>
        <taxon>Artiodactyla</taxon>
        <taxon>Ruminantia</taxon>
        <taxon>Pecora</taxon>
        <taxon>Cervidae</taxon>
        <taxon>Cervinae</taxon>
        <taxon>Cervus</taxon>
    </lineage>
</organism>
<dbReference type="PANTHER" id="PTHR23169">
    <property type="entry name" value="ENVOPLAKIN"/>
    <property type="match status" value="1"/>
</dbReference>
<dbReference type="GO" id="GO:0042060">
    <property type="term" value="P:wound healing"/>
    <property type="evidence" value="ECO:0007669"/>
    <property type="project" value="TreeGrafter"/>
</dbReference>
<dbReference type="FunFam" id="1.20.58.60:FF:000010">
    <property type="entry name" value="plectin isoform X2"/>
    <property type="match status" value="1"/>
</dbReference>
<dbReference type="PROSITE" id="PS50002">
    <property type="entry name" value="SH3"/>
    <property type="match status" value="1"/>
</dbReference>
<feature type="region of interest" description="Disordered" evidence="8">
    <location>
        <begin position="50"/>
        <end position="84"/>
    </location>
</feature>
<dbReference type="Pfam" id="PF18373">
    <property type="entry name" value="Spectrin_2"/>
    <property type="match status" value="1"/>
</dbReference>
<dbReference type="GO" id="GO:0005737">
    <property type="term" value="C:cytoplasm"/>
    <property type="evidence" value="ECO:0007669"/>
    <property type="project" value="UniProtKB-SubCell"/>
</dbReference>
<dbReference type="SUPFAM" id="SSF46966">
    <property type="entry name" value="Spectrin repeat"/>
    <property type="match status" value="3"/>
</dbReference>
<dbReference type="GO" id="GO:0016020">
    <property type="term" value="C:membrane"/>
    <property type="evidence" value="ECO:0007669"/>
    <property type="project" value="TreeGrafter"/>
</dbReference>
<dbReference type="Proteomes" id="UP000242450">
    <property type="component" value="Chromosome 7"/>
</dbReference>
<dbReference type="FunFam" id="1.20.58.60:FF:000052">
    <property type="entry name" value="dystonin isoform X2"/>
    <property type="match status" value="1"/>
</dbReference>
<dbReference type="GO" id="GO:0045104">
    <property type="term" value="P:intermediate filament cytoskeleton organization"/>
    <property type="evidence" value="ECO:0007669"/>
    <property type="project" value="InterPro"/>
</dbReference>
<proteinExistence type="predicted"/>
<dbReference type="InterPro" id="IPR002017">
    <property type="entry name" value="Spectrin_repeat"/>
</dbReference>
<keyword evidence="2 6" id="KW-0728">SH3 domain</keyword>
<dbReference type="InterPro" id="IPR043197">
    <property type="entry name" value="Plakin"/>
</dbReference>
<evidence type="ECO:0000256" key="1">
    <source>
        <dbReference type="ARBA" id="ARBA00004496"/>
    </source>
</evidence>
<keyword evidence="5" id="KW-0677">Repeat</keyword>
<dbReference type="Pfam" id="PF00435">
    <property type="entry name" value="Spectrin"/>
    <property type="match status" value="1"/>
</dbReference>
<dbReference type="AlphaFoldDB" id="A0A212D5K1"/>
<comment type="subcellular location">
    <subcellularLocation>
        <location evidence="1">Cytoplasm</location>
    </subcellularLocation>
</comment>
<evidence type="ECO:0000256" key="2">
    <source>
        <dbReference type="ARBA" id="ARBA00022443"/>
    </source>
</evidence>
<evidence type="ECO:0000313" key="11">
    <source>
        <dbReference type="Proteomes" id="UP000242450"/>
    </source>
</evidence>
<dbReference type="GO" id="GO:0005198">
    <property type="term" value="F:structural molecule activity"/>
    <property type="evidence" value="ECO:0007669"/>
    <property type="project" value="TreeGrafter"/>
</dbReference>
<accession>A0A212D5K1</accession>
<dbReference type="Pfam" id="PF17902">
    <property type="entry name" value="SH3_10"/>
    <property type="match status" value="1"/>
</dbReference>
<evidence type="ECO:0000256" key="6">
    <source>
        <dbReference type="PROSITE-ProRule" id="PRU00192"/>
    </source>
</evidence>
<dbReference type="Pfam" id="PF21097">
    <property type="entry name" value="SR_plectin_7"/>
    <property type="match status" value="1"/>
</dbReference>
<comment type="caution">
    <text evidence="10">The sequence shown here is derived from an EMBL/GenBank/DDBJ whole genome shotgun (WGS) entry which is preliminary data.</text>
</comment>
<feature type="coiled-coil region" evidence="7">
    <location>
        <begin position="197"/>
        <end position="241"/>
    </location>
</feature>
<protein>
    <recommendedName>
        <fullName evidence="9">SH3 domain-containing protein</fullName>
    </recommendedName>
</protein>
<dbReference type="SMART" id="SM00150">
    <property type="entry name" value="SPEC"/>
    <property type="match status" value="2"/>
</dbReference>
<dbReference type="Gene3D" id="2.30.30.40">
    <property type="entry name" value="SH3 Domains"/>
    <property type="match status" value="1"/>
</dbReference>
<sequence length="876" mass="100941">MALRNECSSVYSKGRVLTTEQTKLMISGISQSLNSGFAQTLTPSVHSGLTQGLTPSLTPSSVTSGLSSGLTSRLTPSATPAYTPGFPSGLVPNLGSGGETGPLQTLKLMQIRKPLLRSSLLDQNLTEEEINMKFVQDLLNWVDEMQVQLDRTEWGSDLPSVESQLENHKNVHRAIEEFESSLKEAKLSEIQMTAPLKLTYAEKLHRLENQYAKLLELMRELDQKEETIKSVQEIAEQLLLENHPARLTIEAYRAAMQTQWSWILQLCQCVEQHVKENGAYFEFFNDAKEATDYLRNLKDAIQRKYSCDRSSSIHKLEDLVQESMEEKEELLQYKSTVAGLMGRAKTIVQLKPRNPDCPLKTSLPIKAICDYRQIEITIFKDDECVLANNSHRAKWKVISPTGNEAMVPSVCFTVPPPNKEAVDFANRIEQQYQNVLTLWHESHINMKSVVSWHYLINEIDRIRASNVASIKTMLPGEHQQVLSNLQSRFEDFLEDSQESQIFSGSDITQLEKEVNVCKQYYQELLKSAEREEQEESAYNLYISEVRNLRLRLESCEDRLIRQIRTPLERDDLHESVFRISEQEKLKKELERLKDDLATITSKCEDFFSQAAASASTPVLRSELSVVVQSMNHVYSMSSTYIEKLKTVNLVLKNTQAAEALVKLYETKLCEEEAVIADKNNIENLISTLKQWRSEVDEKREVFHELEDELQRAKTISDEMFKTYKERDLDFDWHKEKADQLVERWQNVHVQIDNRLRDLEGIGKSLKYYRDAYHPLDDWIQQVETTQRKIQENQPENSKTLATQLNQQKMLVSEIETKQSKMDECQKYAEQYSTAVKDYELQTMTYRAMVDSQQKSPVKRRRLQSSADLVIQEVVTV</sequence>
<dbReference type="Gene3D" id="1.20.58.60">
    <property type="match status" value="4"/>
</dbReference>
<dbReference type="PANTHER" id="PTHR23169:SF24">
    <property type="entry name" value="DYSTONIN"/>
    <property type="match status" value="1"/>
</dbReference>
<dbReference type="GO" id="GO:0005925">
    <property type="term" value="C:focal adhesion"/>
    <property type="evidence" value="ECO:0007669"/>
    <property type="project" value="TreeGrafter"/>
</dbReference>
<dbReference type="Pfam" id="PF21019">
    <property type="entry name" value="Spectrin_3"/>
    <property type="match status" value="1"/>
</dbReference>
<dbReference type="InterPro" id="IPR041615">
    <property type="entry name" value="Desmoplakin_SH3"/>
</dbReference>
<evidence type="ECO:0000256" key="4">
    <source>
        <dbReference type="ARBA" id="ARBA00022553"/>
    </source>
</evidence>
<feature type="domain" description="SH3" evidence="9">
    <location>
        <begin position="360"/>
        <end position="417"/>
    </location>
</feature>
<name>A0A212D5K1_CEREH</name>
<evidence type="ECO:0000256" key="8">
    <source>
        <dbReference type="SAM" id="MobiDB-lite"/>
    </source>
</evidence>
<dbReference type="InterPro" id="IPR001452">
    <property type="entry name" value="SH3_domain"/>
</dbReference>